<keyword evidence="2" id="KW-1185">Reference proteome</keyword>
<name>A0A7I8DIA5_9FIRM</name>
<gene>
    <name evidence="1" type="ORF">bsdcttw_11210</name>
</gene>
<reference evidence="1 2" key="2">
    <citation type="submission" date="2020-08" db="EMBL/GenBank/DDBJ databases">
        <authorList>
            <person name="Ueki A."/>
            <person name="Tonouchi A."/>
        </authorList>
    </citation>
    <scope>NUCLEOTIDE SEQUENCE [LARGE SCALE GENOMIC DNA]</scope>
    <source>
        <strain evidence="1 2">CTTW</strain>
    </source>
</reference>
<proteinExistence type="predicted"/>
<reference evidence="1 2" key="1">
    <citation type="submission" date="2020-08" db="EMBL/GenBank/DDBJ databases">
        <title>Draft genome sequencing of an Anaerocolumna strain isolated from anoxic soil subjected to BSD treatment.</title>
        <authorList>
            <person name="Uek A."/>
            <person name="Tonouchi A."/>
        </authorList>
    </citation>
    <scope>NUCLEOTIDE SEQUENCE [LARGE SCALE GENOMIC DNA]</scope>
    <source>
        <strain evidence="1 2">CTTW</strain>
    </source>
</reference>
<accession>A0A7I8DIA5</accession>
<dbReference type="AlphaFoldDB" id="A0A7I8DIA5"/>
<dbReference type="KEGG" id="acht:bsdcttw_11210"/>
<protein>
    <submittedName>
        <fullName evidence="1">Uncharacterized protein</fullName>
    </submittedName>
</protein>
<dbReference type="EMBL" id="AP023368">
    <property type="protein sequence ID" value="BCJ98080.1"/>
    <property type="molecule type" value="Genomic_DNA"/>
</dbReference>
<evidence type="ECO:0000313" key="1">
    <source>
        <dbReference type="EMBL" id="BCJ98080.1"/>
    </source>
</evidence>
<dbReference type="Proteomes" id="UP000515703">
    <property type="component" value="Chromosome"/>
</dbReference>
<sequence>MRIFLKLEDNYVNWEELEKEKQMEFGQALNDRSLRAIGYEPVRITPDKTA</sequence>
<organism evidence="1 2">
    <name type="scientific">Anaerocolumna chitinilytica</name>
    <dbReference type="NCBI Taxonomy" id="1727145"/>
    <lineage>
        <taxon>Bacteria</taxon>
        <taxon>Bacillati</taxon>
        <taxon>Bacillota</taxon>
        <taxon>Clostridia</taxon>
        <taxon>Lachnospirales</taxon>
        <taxon>Lachnospiraceae</taxon>
        <taxon>Anaerocolumna</taxon>
    </lineage>
</organism>
<dbReference type="RefSeq" id="WP_185258434.1">
    <property type="nucleotide sequence ID" value="NZ_AP023368.1"/>
</dbReference>
<evidence type="ECO:0000313" key="2">
    <source>
        <dbReference type="Proteomes" id="UP000515703"/>
    </source>
</evidence>